<sequence>MSNLNAHKLWHVGTKKRRQELMEREKQEAAKKIREQSRIETLKKEIAFKKTRKEQEARGIVPEKKNIGLDWMYSTVSARKEHEDSIQQDILYGKRDIITPSTGGISKYRSDTYISGLHEEKKMKEAISLERKERSLILAKEGEKAIEDDDKDPEHCDSEIKAKAKVIKKRMKKIKKKKSKGHQDDPKTIDINDPMYGY</sequence>
<proteinExistence type="predicted"/>
<evidence type="ECO:0000313" key="2">
    <source>
        <dbReference type="EMBL" id="GKT19108.1"/>
    </source>
</evidence>
<feature type="compositionally biased region" description="Basic residues" evidence="1">
    <location>
        <begin position="171"/>
        <end position="180"/>
    </location>
</feature>
<evidence type="ECO:0000256" key="1">
    <source>
        <dbReference type="SAM" id="MobiDB-lite"/>
    </source>
</evidence>
<dbReference type="Proteomes" id="UP001057375">
    <property type="component" value="Unassembled WGS sequence"/>
</dbReference>
<evidence type="ECO:0008006" key="4">
    <source>
        <dbReference type="Google" id="ProtNLM"/>
    </source>
</evidence>
<keyword evidence="3" id="KW-1185">Reference proteome</keyword>
<gene>
    <name evidence="2" type="ORF">ADUPG1_011443</name>
</gene>
<protein>
    <recommendedName>
        <fullName evidence="4">CBF1-interacting co-repressor CIR N-terminal domain-containing protein</fullName>
    </recommendedName>
</protein>
<evidence type="ECO:0000313" key="3">
    <source>
        <dbReference type="Proteomes" id="UP001057375"/>
    </source>
</evidence>
<dbReference type="EMBL" id="BQXS01012017">
    <property type="protein sequence ID" value="GKT19108.1"/>
    <property type="molecule type" value="Genomic_DNA"/>
</dbReference>
<comment type="caution">
    <text evidence="2">The sequence shown here is derived from an EMBL/GenBank/DDBJ whole genome shotgun (WGS) entry which is preliminary data.</text>
</comment>
<accession>A0ABQ5JVX6</accession>
<feature type="compositionally biased region" description="Basic and acidic residues" evidence="1">
    <location>
        <begin position="181"/>
        <end position="190"/>
    </location>
</feature>
<name>A0ABQ5JVX6_9EUKA</name>
<feature type="region of interest" description="Disordered" evidence="1">
    <location>
        <begin position="15"/>
        <end position="34"/>
    </location>
</feature>
<reference evidence="2" key="1">
    <citation type="submission" date="2022-03" db="EMBL/GenBank/DDBJ databases">
        <title>Draft genome sequence of Aduncisulcus paluster, a free-living microaerophilic Fornicata.</title>
        <authorList>
            <person name="Yuyama I."/>
            <person name="Kume K."/>
            <person name="Tamura T."/>
            <person name="Inagaki Y."/>
            <person name="Hashimoto T."/>
        </authorList>
    </citation>
    <scope>NUCLEOTIDE SEQUENCE</scope>
    <source>
        <strain evidence="2">NY0171</strain>
    </source>
</reference>
<feature type="region of interest" description="Disordered" evidence="1">
    <location>
        <begin position="171"/>
        <end position="198"/>
    </location>
</feature>
<organism evidence="2 3">
    <name type="scientific">Aduncisulcus paluster</name>
    <dbReference type="NCBI Taxonomy" id="2918883"/>
    <lineage>
        <taxon>Eukaryota</taxon>
        <taxon>Metamonada</taxon>
        <taxon>Carpediemonas-like organisms</taxon>
        <taxon>Aduncisulcus</taxon>
    </lineage>
</organism>
<feature type="compositionally biased region" description="Basic and acidic residues" evidence="1">
    <location>
        <begin position="19"/>
        <end position="34"/>
    </location>
</feature>